<dbReference type="RefSeq" id="WP_134642806.1">
    <property type="nucleotide sequence ID" value="NZ_SOHM01000049.1"/>
</dbReference>
<accession>A0A4R9BG00</accession>
<dbReference type="AlphaFoldDB" id="A0A4R9BG00"/>
<proteinExistence type="predicted"/>
<reference evidence="1 2" key="1">
    <citation type="submission" date="2019-03" db="EMBL/GenBank/DDBJ databases">
        <title>Genomics of glacier-inhabiting Cryobacterium strains.</title>
        <authorList>
            <person name="Liu Q."/>
            <person name="Xin Y.-H."/>
        </authorList>
    </citation>
    <scope>NUCLEOTIDE SEQUENCE [LARGE SCALE GENOMIC DNA]</scope>
    <source>
        <strain evidence="1 2">Sr59</strain>
    </source>
</reference>
<comment type="caution">
    <text evidence="1">The sequence shown here is derived from an EMBL/GenBank/DDBJ whole genome shotgun (WGS) entry which is preliminary data.</text>
</comment>
<organism evidence="1 2">
    <name type="scientific">Cryobacterium lactosi</name>
    <dbReference type="NCBI Taxonomy" id="1259202"/>
    <lineage>
        <taxon>Bacteria</taxon>
        <taxon>Bacillati</taxon>
        <taxon>Actinomycetota</taxon>
        <taxon>Actinomycetes</taxon>
        <taxon>Micrococcales</taxon>
        <taxon>Microbacteriaceae</taxon>
        <taxon>Cryobacterium</taxon>
    </lineage>
</organism>
<name>A0A4R9BG00_9MICO</name>
<sequence length="143" mass="14692">MSGTDGASTIPSSAPTVTIPTELDGMHWCRYAVEPDPPGVPEPNGTTIPGAITLHTGRFVAGGTLDSRTAQLVAGVAASEPVPRSCDALAETFLALVPSQKGQELGMTFTAELDGCALLYRDGSGTRPLPADVRAILASQTDL</sequence>
<dbReference type="EMBL" id="SOHM01000049">
    <property type="protein sequence ID" value="TFD83547.1"/>
    <property type="molecule type" value="Genomic_DNA"/>
</dbReference>
<gene>
    <name evidence="1" type="ORF">E3T61_21175</name>
</gene>
<evidence type="ECO:0000313" key="2">
    <source>
        <dbReference type="Proteomes" id="UP000298468"/>
    </source>
</evidence>
<dbReference type="Proteomes" id="UP000298468">
    <property type="component" value="Unassembled WGS sequence"/>
</dbReference>
<keyword evidence="2" id="KW-1185">Reference proteome</keyword>
<evidence type="ECO:0000313" key="1">
    <source>
        <dbReference type="EMBL" id="TFD83547.1"/>
    </source>
</evidence>
<dbReference type="OrthoDB" id="4457696at2"/>
<protein>
    <submittedName>
        <fullName evidence="1">Uncharacterized protein</fullName>
    </submittedName>
</protein>